<protein>
    <submittedName>
        <fullName evidence="1">Uncharacterized protein</fullName>
    </submittedName>
</protein>
<proteinExistence type="predicted"/>
<comment type="caution">
    <text evidence="1">The sequence shown here is derived from an EMBL/GenBank/DDBJ whole genome shotgun (WGS) entry which is preliminary data.</text>
</comment>
<evidence type="ECO:0000313" key="1">
    <source>
        <dbReference type="EMBL" id="CAH0099328.1"/>
    </source>
</evidence>
<organism evidence="1 2">
    <name type="scientific">Daphnia galeata</name>
    <dbReference type="NCBI Taxonomy" id="27404"/>
    <lineage>
        <taxon>Eukaryota</taxon>
        <taxon>Metazoa</taxon>
        <taxon>Ecdysozoa</taxon>
        <taxon>Arthropoda</taxon>
        <taxon>Crustacea</taxon>
        <taxon>Branchiopoda</taxon>
        <taxon>Diplostraca</taxon>
        <taxon>Cladocera</taxon>
        <taxon>Anomopoda</taxon>
        <taxon>Daphniidae</taxon>
        <taxon>Daphnia</taxon>
    </lineage>
</organism>
<dbReference type="Proteomes" id="UP000789390">
    <property type="component" value="Unassembled WGS sequence"/>
</dbReference>
<dbReference type="OrthoDB" id="411871at2759"/>
<keyword evidence="2" id="KW-1185">Reference proteome</keyword>
<dbReference type="EMBL" id="CAKKLH010000017">
    <property type="protein sequence ID" value="CAH0099328.1"/>
    <property type="molecule type" value="Genomic_DNA"/>
</dbReference>
<name>A0A8J2WH75_9CRUS</name>
<sequence length="479" mass="54028">MNPFGQPLHLSINGSCIYPSPDTQFLVFTVDSRLKWSLHVQRKIAAAKKAFFSLRSYLRATWDYDDLRLRYLYQPAVEPIVLYGCSFWAPFLSTKKGVKSVRSFQRVFSIARTRAFKTTSTEALLVLSNLTPLDLTVMRTAYNRLMTGNFDSFSSSTKRWLCRWPAWACLPSLLYLDEGHLLVPSSEQVMRIFVSSVRSTDAPRFALFSTDHKRVVDLETVWISSCKRPSGLQLKYLEAMVSIRDNTSLCVCKAPSTSYGLRLSRASCESTDISHPAYEIQQTNEVIPTVKGAHMLFHTQLNCQLSQILSGHSALNSHHFRFNFRPSPACACGELVPGRCGNLTSSAKCHAISPTYLECDGSLHHCHEATQTDLELNDCVIYFCVLFWVQAVLCAVSAGAGGRPRHVWTDEIHGRPRHVTTDEIPSDGCREACRVAIIVYVPAVYCVHSPLRGYVWVKAGWSRPRHVATDEIPPKRRVW</sequence>
<gene>
    <name evidence="1" type="ORF">DGAL_LOCUS1462</name>
</gene>
<reference evidence="1" key="1">
    <citation type="submission" date="2021-11" db="EMBL/GenBank/DDBJ databases">
        <authorList>
            <person name="Schell T."/>
        </authorList>
    </citation>
    <scope>NUCLEOTIDE SEQUENCE</scope>
    <source>
        <strain evidence="1">M5</strain>
    </source>
</reference>
<dbReference type="AlphaFoldDB" id="A0A8J2WH75"/>
<evidence type="ECO:0000313" key="2">
    <source>
        <dbReference type="Proteomes" id="UP000789390"/>
    </source>
</evidence>
<accession>A0A8J2WH75</accession>